<reference evidence="1" key="1">
    <citation type="journal article" date="1995" name="Gene">
        <title>Cloning and sequence of ftsZ and flanking regions from the cyanobacterium Anabaena PCC 7120.</title>
        <authorList>
            <person name="Doherty H.M."/>
            <person name="Adams D.G."/>
        </authorList>
    </citation>
    <scope>NUCLEOTIDE SEQUENCE</scope>
    <source>
        <strain evidence="1">PCC 7120</strain>
    </source>
</reference>
<dbReference type="EMBL" id="U14408">
    <property type="protein sequence ID" value="AAA85525.1"/>
    <property type="molecule type" value="Genomic_DNA"/>
</dbReference>
<dbReference type="AlphaFoldDB" id="Q44231"/>
<name>Q44231_9NOST</name>
<organism evidence="1">
    <name type="scientific">Anabaena sp</name>
    <dbReference type="NCBI Taxonomy" id="1167"/>
    <lineage>
        <taxon>Bacteria</taxon>
        <taxon>Bacillati</taxon>
        <taxon>Cyanobacteriota</taxon>
        <taxon>Cyanophyceae</taxon>
        <taxon>Nostocales</taxon>
        <taxon>Nostocaceae</taxon>
        <taxon>Anabaena</taxon>
    </lineage>
</organism>
<sequence length="137" mass="15502">IDNKIYKMPSVFKTSSQKTNTVSNQMNNSSKSSTEVLAVSPASQRYTMQKLPCRDNINKLWKLYRSILSKCMYTSLELAVHSPILSQTLSPGYAHPTSKVRRSQSQMLVFGLIADFHTYNLVKVGSSDNNQEECQNF</sequence>
<protein>
    <submittedName>
        <fullName evidence="1">Uncharacterized protein</fullName>
    </submittedName>
</protein>
<proteinExistence type="predicted"/>
<accession>Q44231</accession>
<dbReference type="PIR" id="JC4290">
    <property type="entry name" value="JC4290"/>
</dbReference>
<feature type="non-terminal residue" evidence="1">
    <location>
        <position position="1"/>
    </location>
</feature>
<evidence type="ECO:0000313" key="1">
    <source>
        <dbReference type="EMBL" id="AAA85525.1"/>
    </source>
</evidence>